<feature type="region of interest" description="Disordered" evidence="1">
    <location>
        <begin position="85"/>
        <end position="109"/>
    </location>
</feature>
<dbReference type="OrthoDB" id="1044435at2759"/>
<comment type="caution">
    <text evidence="2">The sequence shown here is derived from an EMBL/GenBank/DDBJ whole genome shotgun (WGS) entry which is preliminary data.</text>
</comment>
<organism evidence="2 3">
    <name type="scientific">Pseudocercospora musae</name>
    <dbReference type="NCBI Taxonomy" id="113226"/>
    <lineage>
        <taxon>Eukaryota</taxon>
        <taxon>Fungi</taxon>
        <taxon>Dikarya</taxon>
        <taxon>Ascomycota</taxon>
        <taxon>Pezizomycotina</taxon>
        <taxon>Dothideomycetes</taxon>
        <taxon>Dothideomycetidae</taxon>
        <taxon>Mycosphaerellales</taxon>
        <taxon>Mycosphaerellaceae</taxon>
        <taxon>Pseudocercospora</taxon>
    </lineage>
</organism>
<evidence type="ECO:0000256" key="1">
    <source>
        <dbReference type="SAM" id="MobiDB-lite"/>
    </source>
</evidence>
<sequence length="359" mass="39938">MLDSPSPTLHPRLQAPAAAVTYSSEQTASDNDRTLANLESSLTLAPQHNTRNSGKQAPPLDEATAVDLEADVLKLPPVIMNDTSFSGMSDDKQVPEQIASPGKPSGIPIPISSTGLTTLAYERALRNRIPAAKLARRGVYDLEAYKPTFVHDILMLPGSLANLIGKGSPEDIINRMTPAILPGVHSHIDSNAIVPRLIHSGRPTDHVQGMLIFGQGKDSRTLIHQRYRRQHAKRKRVQVEIEVVVPGDRATPEVWRIERRTITAHAWLFSRIRECPVCDGTENAEKKCPTWVLEEYLEGQLEDHAPLRIEADAKGDEDREDGYIGRDVMEYEIQSEQREVVMGGRGMLDYERATYFTGW</sequence>
<evidence type="ECO:0000313" key="3">
    <source>
        <dbReference type="Proteomes" id="UP000073492"/>
    </source>
</evidence>
<protein>
    <submittedName>
        <fullName evidence="2">Uncharacterized protein</fullName>
    </submittedName>
</protein>
<proteinExistence type="predicted"/>
<feature type="compositionally biased region" description="Low complexity" evidence="1">
    <location>
        <begin position="98"/>
        <end position="109"/>
    </location>
</feature>
<dbReference type="EMBL" id="LFZO01000049">
    <property type="protein sequence ID" value="KXT15857.1"/>
    <property type="molecule type" value="Genomic_DNA"/>
</dbReference>
<gene>
    <name evidence="2" type="ORF">AC579_10411</name>
</gene>
<reference evidence="2 3" key="1">
    <citation type="submission" date="2015-07" db="EMBL/GenBank/DDBJ databases">
        <title>Comparative genomics of the Sigatoka disease complex on banana suggests a link between parallel evolutionary changes in Pseudocercospora fijiensis and Pseudocercospora eumusae and increased virulence on the banana host.</title>
        <authorList>
            <person name="Chang T.-C."/>
            <person name="Salvucci A."/>
            <person name="Crous P.W."/>
            <person name="Stergiopoulos I."/>
        </authorList>
    </citation>
    <scope>NUCLEOTIDE SEQUENCE [LARGE SCALE GENOMIC DNA]</scope>
    <source>
        <strain evidence="2 3">CBS 116634</strain>
    </source>
</reference>
<dbReference type="AlphaFoldDB" id="A0A139IM28"/>
<evidence type="ECO:0000313" key="2">
    <source>
        <dbReference type="EMBL" id="KXT15857.1"/>
    </source>
</evidence>
<feature type="region of interest" description="Disordered" evidence="1">
    <location>
        <begin position="1"/>
        <end position="32"/>
    </location>
</feature>
<keyword evidence="3" id="KW-1185">Reference proteome</keyword>
<name>A0A139IM28_9PEZI</name>
<dbReference type="Proteomes" id="UP000073492">
    <property type="component" value="Unassembled WGS sequence"/>
</dbReference>
<accession>A0A139IM28</accession>